<accession>A0A1L3GF60</accession>
<dbReference type="InterPro" id="IPR029033">
    <property type="entry name" value="His_PPase_superfam"/>
</dbReference>
<reference evidence="4 5" key="1">
    <citation type="journal article" date="2017" name="Genome Announc.">
        <title>Complete Genome Sequences of Two Acetylene-Fermenting Pelobacter acetylenicus Strains.</title>
        <authorList>
            <person name="Sutton J.M."/>
            <person name="Baesman S.M."/>
            <person name="Fierst J.L."/>
            <person name="Poret-Peterson A.T."/>
            <person name="Oremland R.S."/>
            <person name="Dunlap D.S."/>
            <person name="Akob D.M."/>
        </authorList>
    </citation>
    <scope>NUCLEOTIDE SEQUENCE [LARGE SCALE GENOMIC DNA]</scope>
    <source>
        <strain evidence="4 5">DSM 3247</strain>
    </source>
</reference>
<dbReference type="Pfam" id="PF00300">
    <property type="entry name" value="His_Phos_1"/>
    <property type="match status" value="1"/>
</dbReference>
<feature type="active site" description="Tele-phosphohistidine intermediate" evidence="2">
    <location>
        <position position="16"/>
    </location>
</feature>
<dbReference type="OrthoDB" id="9781415at2"/>
<dbReference type="GO" id="GO:0009236">
    <property type="term" value="P:cobalamin biosynthetic process"/>
    <property type="evidence" value="ECO:0007669"/>
    <property type="project" value="UniProtKB-UniRule"/>
</dbReference>
<evidence type="ECO:0000256" key="2">
    <source>
        <dbReference type="PIRSR" id="PIRSR613078-1"/>
    </source>
</evidence>
<evidence type="ECO:0000313" key="5">
    <source>
        <dbReference type="Proteomes" id="UP000182264"/>
    </source>
</evidence>
<dbReference type="InterPro" id="IPR013078">
    <property type="entry name" value="His_Pase_superF_clade-1"/>
</dbReference>
<dbReference type="InterPro" id="IPR017578">
    <property type="entry name" value="Ribazole_CobC"/>
</dbReference>
<dbReference type="EC" id="3.1.3.73" evidence="1"/>
<evidence type="ECO:0000256" key="1">
    <source>
        <dbReference type="NCBIfam" id="TIGR03162"/>
    </source>
</evidence>
<dbReference type="GO" id="GO:0004331">
    <property type="term" value="F:fructose-2,6-bisphosphate 2-phosphatase activity"/>
    <property type="evidence" value="ECO:0007669"/>
    <property type="project" value="TreeGrafter"/>
</dbReference>
<dbReference type="KEGG" id="pace:A6070_14475"/>
<evidence type="ECO:0000313" key="4">
    <source>
        <dbReference type="EMBL" id="APG24601.1"/>
    </source>
</evidence>
<feature type="binding site" evidence="3">
    <location>
        <position position="65"/>
    </location>
    <ligand>
        <name>substrate</name>
    </ligand>
</feature>
<gene>
    <name evidence="4" type="ORF">A7E75_05835</name>
</gene>
<organism evidence="4 5">
    <name type="scientific">Syntrophotalea acetylenica</name>
    <name type="common">Pelobacter acetylenicus</name>
    <dbReference type="NCBI Taxonomy" id="29542"/>
    <lineage>
        <taxon>Bacteria</taxon>
        <taxon>Pseudomonadati</taxon>
        <taxon>Thermodesulfobacteriota</taxon>
        <taxon>Desulfuromonadia</taxon>
        <taxon>Desulfuromonadales</taxon>
        <taxon>Syntrophotaleaceae</taxon>
        <taxon>Syntrophotalea</taxon>
    </lineage>
</organism>
<dbReference type="Gene3D" id="3.40.50.1240">
    <property type="entry name" value="Phosphoglycerate mutase-like"/>
    <property type="match status" value="1"/>
</dbReference>
<dbReference type="GO" id="GO:0003873">
    <property type="term" value="F:6-phosphofructo-2-kinase activity"/>
    <property type="evidence" value="ECO:0007669"/>
    <property type="project" value="TreeGrafter"/>
</dbReference>
<dbReference type="GO" id="GO:0006003">
    <property type="term" value="P:fructose 2,6-bisphosphate metabolic process"/>
    <property type="evidence" value="ECO:0007669"/>
    <property type="project" value="InterPro"/>
</dbReference>
<dbReference type="NCBIfam" id="TIGR03162">
    <property type="entry name" value="ribazole_cobC"/>
    <property type="match status" value="1"/>
</dbReference>
<dbReference type="GO" id="GO:0005524">
    <property type="term" value="F:ATP binding"/>
    <property type="evidence" value="ECO:0007669"/>
    <property type="project" value="InterPro"/>
</dbReference>
<dbReference type="PANTHER" id="PTHR10606">
    <property type="entry name" value="6-PHOSPHOFRUCTO-2-KINASE/FRUCTOSE-2,6-BISPHOSPHATASE"/>
    <property type="match status" value="1"/>
</dbReference>
<dbReference type="PANTHER" id="PTHR10606:SF44">
    <property type="entry name" value="6-PHOSPHOFRUCTO 2-KINASE_FRUCTOSE 2,6-BISPHOSPHATASE LONG FORM"/>
    <property type="match status" value="1"/>
</dbReference>
<protein>
    <recommendedName>
        <fullName evidence="1">Alpha-ribazole phosphatase</fullName>
        <ecNumber evidence="1">3.1.3.73</ecNumber>
    </recommendedName>
</protein>
<dbReference type="SMART" id="SM00855">
    <property type="entry name" value="PGAM"/>
    <property type="match status" value="1"/>
</dbReference>
<evidence type="ECO:0000256" key="3">
    <source>
        <dbReference type="PIRSR" id="PIRSR613078-2"/>
    </source>
</evidence>
<name>A0A1L3GF60_SYNAC</name>
<dbReference type="STRING" id="29542.A6070_14475"/>
<dbReference type="GO" id="GO:0005829">
    <property type="term" value="C:cytosol"/>
    <property type="evidence" value="ECO:0007669"/>
    <property type="project" value="TreeGrafter"/>
</dbReference>
<dbReference type="AlphaFoldDB" id="A0A1L3GF60"/>
<dbReference type="InterPro" id="IPR003094">
    <property type="entry name" value="6Pfruct_kin"/>
</dbReference>
<dbReference type="Proteomes" id="UP000182264">
    <property type="component" value="Chromosome"/>
</dbReference>
<feature type="active site" description="Proton donor/acceptor" evidence="2">
    <location>
        <position position="89"/>
    </location>
</feature>
<sequence length="250" mass="27990">MPHNSDNSCTLYLVRHGDSRQDANRRYIGQCDPPLNPQGRAQAKSLQQMLAHTDLKSVYCSDLRRCRETARIVGGHRGLRIRPVPALREIALGDWDGLTVAEVCHRFPGEYEKRGKDMVNYRPPSGESFADLQARVVPAFLEVIREARGPVLLVGHAGVNRVILCHVMRRALEELFEIPQNYARLNIIERRDDTLNVKAMDIAPRSTAWEALEISPVRSAQTSPFAAEQVRKYGTGQSTVKPLSKPAVSS</sequence>
<keyword evidence="5" id="KW-1185">Reference proteome</keyword>
<dbReference type="GO" id="GO:0043755">
    <property type="term" value="F:alpha-ribazole phosphatase activity"/>
    <property type="evidence" value="ECO:0007669"/>
    <property type="project" value="UniProtKB-UniRule"/>
</dbReference>
<dbReference type="SUPFAM" id="SSF53254">
    <property type="entry name" value="Phosphoglycerate mutase-like"/>
    <property type="match status" value="1"/>
</dbReference>
<proteinExistence type="predicted"/>
<dbReference type="RefSeq" id="WP_072286443.1">
    <property type="nucleotide sequence ID" value="NZ_CP015455.1"/>
</dbReference>
<dbReference type="CDD" id="cd07067">
    <property type="entry name" value="HP_PGM_like"/>
    <property type="match status" value="1"/>
</dbReference>
<dbReference type="EMBL" id="CP015518">
    <property type="protein sequence ID" value="APG24601.1"/>
    <property type="molecule type" value="Genomic_DNA"/>
</dbReference>